<dbReference type="InterPro" id="IPR001900">
    <property type="entry name" value="RNase_II/R"/>
</dbReference>
<feature type="region of interest" description="Disordered" evidence="1">
    <location>
        <begin position="382"/>
        <end position="401"/>
    </location>
</feature>
<keyword evidence="4" id="KW-1185">Reference proteome</keyword>
<dbReference type="PANTHER" id="PTHR23355:SF65">
    <property type="entry name" value="EXORIBONUCLEASE CYT-4, PUTATIVE (AFU_ORTHOLOGUE AFUA_7G01550)-RELATED"/>
    <property type="match status" value="1"/>
</dbReference>
<dbReference type="GO" id="GO:0000932">
    <property type="term" value="C:P-body"/>
    <property type="evidence" value="ECO:0007669"/>
    <property type="project" value="TreeGrafter"/>
</dbReference>
<sequence length="1061" mass="120490">MSICWRCSEKLLSRSLLQLSGRSAVRRSRHQLQPLLPRRHAVTLADQINTAPLLPIDYGDIRERLTQWQQEHGSKIEDPTSAQHESRRLRAYAWSFEGGDEDVGNSVDVNEWEGKFGDVGIVTARQFIVPGSLVEITPKFSVQDPIFAVCLRSHKKVVDVLTVNGRLVSISSANLRWHLPQWMPAADLAPLDPFLPTRDHLDADTMAAGEIIVHNSAVPREFTAPILTALNAWRNKVNSIYREHAQVLDNAHDLLADSVELQFGSLERITQKLLGHTKDFATPETLYAVRKALHRQPIGFTSDKMSIRRSQFWQIKPKELVSSVNTARNWIRQYREAMTIDESIYPKEAAQLRSQDGYKKVRYFLEHIRELILESRKDRECTEDGLGPSKRKGPIQNIPRKNGKFTQDETTLVRFVEYWCIQEVFEQDMSLFSLAPYLVQTSKMYQDYSPSKKLGRVFLQELGCFPSYGQYDLYLPSLMLPGQGTSARLDKVWTTTHQAENKSPKFVDSYADIRHDWGDLLVLCIDPPDTKDVDDGISIEEVPGHPDQHWLRVHVANPTAFIPPESMMSSLARQLTSSLYALNKTWTLLPDSYTRKCSLEAGAPTLTFSLKIDDTGKFLDYDIRHGTINNVKKISYGEVNEVLGLSSPNMDYSSVLSVGYIPKDQTPTPTPASSKHVQPATVKVLKKLKALMQVSSAKRFSGISVQYANKEHNVQTFSADPKTQKTESFESPFSRTSSMNFFGDPSIRLQCLKFSPQTQIGAPDILATSLVQESMLLACEVAGRWSWDRKIPSLYRGQMLAFDREDIMKRKKSIILPILEKTPDQYTWGDFLKFRNYQTNFLPGIVASRAIFHAGTNTEHYIKATSPLRRYSDMIAHWQIGAALRHEHHTGKSLATNNEDGPATGILPFTRTALESIMVRLSDREDALNAAMNQAEMHWIRQFYHRAHYGGEAVLPETFKICVVSDHNSLELVSKHLMARSLEHGVVMHMDLRDEAFVAEGGSRIFDIWEAKIEEVSQQGGKIIAKPLRLVERLSEADFESHWQNWLRVRDSVGKMPELTT</sequence>
<dbReference type="Proteomes" id="UP000799302">
    <property type="component" value="Unassembled WGS sequence"/>
</dbReference>
<name>A0A6A6UBX2_9PEZI</name>
<dbReference type="PANTHER" id="PTHR23355">
    <property type="entry name" value="RIBONUCLEASE"/>
    <property type="match status" value="1"/>
</dbReference>
<dbReference type="AlphaFoldDB" id="A0A6A6UBX2"/>
<dbReference type="GO" id="GO:0000175">
    <property type="term" value="F:3'-5'-RNA exonuclease activity"/>
    <property type="evidence" value="ECO:0007669"/>
    <property type="project" value="TreeGrafter"/>
</dbReference>
<dbReference type="InterPro" id="IPR050180">
    <property type="entry name" value="RNR_Ribonuclease"/>
</dbReference>
<gene>
    <name evidence="3" type="ORF">BT63DRAFT_413432</name>
</gene>
<dbReference type="EMBL" id="MU004235">
    <property type="protein sequence ID" value="KAF2668957.1"/>
    <property type="molecule type" value="Genomic_DNA"/>
</dbReference>
<dbReference type="SUPFAM" id="SSF50249">
    <property type="entry name" value="Nucleic acid-binding proteins"/>
    <property type="match status" value="1"/>
</dbReference>
<dbReference type="Pfam" id="PF00773">
    <property type="entry name" value="RNB"/>
    <property type="match status" value="1"/>
</dbReference>
<dbReference type="GO" id="GO:0003723">
    <property type="term" value="F:RNA binding"/>
    <property type="evidence" value="ECO:0007669"/>
    <property type="project" value="InterPro"/>
</dbReference>
<dbReference type="GO" id="GO:0006402">
    <property type="term" value="P:mRNA catabolic process"/>
    <property type="evidence" value="ECO:0007669"/>
    <property type="project" value="TreeGrafter"/>
</dbReference>
<dbReference type="InterPro" id="IPR056625">
    <property type="entry name" value="SH3_CYT4"/>
</dbReference>
<dbReference type="Pfam" id="PF23216">
    <property type="entry name" value="WHD_CYT4"/>
    <property type="match status" value="1"/>
</dbReference>
<dbReference type="SMART" id="SM00955">
    <property type="entry name" value="RNB"/>
    <property type="match status" value="1"/>
</dbReference>
<accession>A0A6A6UBX2</accession>
<dbReference type="InterPro" id="IPR012340">
    <property type="entry name" value="NA-bd_OB-fold"/>
</dbReference>
<evidence type="ECO:0000313" key="3">
    <source>
        <dbReference type="EMBL" id="KAF2668957.1"/>
    </source>
</evidence>
<reference evidence="3" key="1">
    <citation type="journal article" date="2020" name="Stud. Mycol.">
        <title>101 Dothideomycetes genomes: a test case for predicting lifestyles and emergence of pathogens.</title>
        <authorList>
            <person name="Haridas S."/>
            <person name="Albert R."/>
            <person name="Binder M."/>
            <person name="Bloem J."/>
            <person name="Labutti K."/>
            <person name="Salamov A."/>
            <person name="Andreopoulos B."/>
            <person name="Baker S."/>
            <person name="Barry K."/>
            <person name="Bills G."/>
            <person name="Bluhm B."/>
            <person name="Cannon C."/>
            <person name="Castanera R."/>
            <person name="Culley D."/>
            <person name="Daum C."/>
            <person name="Ezra D."/>
            <person name="Gonzalez J."/>
            <person name="Henrissat B."/>
            <person name="Kuo A."/>
            <person name="Liang C."/>
            <person name="Lipzen A."/>
            <person name="Lutzoni F."/>
            <person name="Magnuson J."/>
            <person name="Mondo S."/>
            <person name="Nolan M."/>
            <person name="Ohm R."/>
            <person name="Pangilinan J."/>
            <person name="Park H.-J."/>
            <person name="Ramirez L."/>
            <person name="Alfaro M."/>
            <person name="Sun H."/>
            <person name="Tritt A."/>
            <person name="Yoshinaga Y."/>
            <person name="Zwiers L.-H."/>
            <person name="Turgeon B."/>
            <person name="Goodwin S."/>
            <person name="Spatafora J."/>
            <person name="Crous P."/>
            <person name="Grigoriev I."/>
        </authorList>
    </citation>
    <scope>NUCLEOTIDE SEQUENCE</scope>
    <source>
        <strain evidence="3">CBS 115976</strain>
    </source>
</reference>
<feature type="domain" description="RNB" evidence="2">
    <location>
        <begin position="514"/>
        <end position="886"/>
    </location>
</feature>
<protein>
    <submittedName>
        <fullName evidence="3">RNB-domain-containing protein</fullName>
    </submittedName>
</protein>
<evidence type="ECO:0000256" key="1">
    <source>
        <dbReference type="SAM" id="MobiDB-lite"/>
    </source>
</evidence>
<proteinExistence type="predicted"/>
<dbReference type="Pfam" id="PF23214">
    <property type="entry name" value="SH3_CYT4"/>
    <property type="match status" value="1"/>
</dbReference>
<dbReference type="InterPro" id="IPR056624">
    <property type="entry name" value="WH_CYT4"/>
</dbReference>
<evidence type="ECO:0000259" key="2">
    <source>
        <dbReference type="SMART" id="SM00955"/>
    </source>
</evidence>
<dbReference type="OrthoDB" id="2285229at2759"/>
<evidence type="ECO:0000313" key="4">
    <source>
        <dbReference type="Proteomes" id="UP000799302"/>
    </source>
</evidence>
<organism evidence="3 4">
    <name type="scientific">Microthyrium microscopicum</name>
    <dbReference type="NCBI Taxonomy" id="703497"/>
    <lineage>
        <taxon>Eukaryota</taxon>
        <taxon>Fungi</taxon>
        <taxon>Dikarya</taxon>
        <taxon>Ascomycota</taxon>
        <taxon>Pezizomycotina</taxon>
        <taxon>Dothideomycetes</taxon>
        <taxon>Dothideomycetes incertae sedis</taxon>
        <taxon>Microthyriales</taxon>
        <taxon>Microthyriaceae</taxon>
        <taxon>Microthyrium</taxon>
    </lineage>
</organism>